<reference evidence="2 3" key="1">
    <citation type="submission" date="2017-12" db="EMBL/GenBank/DDBJ databases">
        <title>Characterization of six clinical isolates of Enterochimera gen. nov., a novel genus of the Yersiniaciae family and the three species Enterochimera arupensis sp. nov., Enterochimera coloradensis sp. nov, and Enterochimera californica sp. nov.</title>
        <authorList>
            <person name="Rossi A."/>
            <person name="Fisher M."/>
        </authorList>
    </citation>
    <scope>NUCLEOTIDE SEQUENCE [LARGE SCALE GENOMIC DNA]</scope>
    <source>
        <strain evidence="2 3">2016Iso1</strain>
    </source>
</reference>
<evidence type="ECO:0000313" key="2">
    <source>
        <dbReference type="EMBL" id="PLR51561.1"/>
    </source>
</evidence>
<comment type="caution">
    <text evidence="2">The sequence shown here is derived from an EMBL/GenBank/DDBJ whole genome shotgun (WGS) entry which is preliminary data.</text>
</comment>
<dbReference type="AlphaFoldDB" id="A0A2N5EQ67"/>
<organism evidence="2 3">
    <name type="scientific">Chimaeribacter arupi</name>
    <dbReference type="NCBI Taxonomy" id="2060066"/>
    <lineage>
        <taxon>Bacteria</taxon>
        <taxon>Pseudomonadati</taxon>
        <taxon>Pseudomonadota</taxon>
        <taxon>Gammaproteobacteria</taxon>
        <taxon>Enterobacterales</taxon>
        <taxon>Yersiniaceae</taxon>
        <taxon>Chimaeribacter</taxon>
    </lineage>
</organism>
<protein>
    <submittedName>
        <fullName evidence="2">Membrane protein YpdK</fullName>
    </submittedName>
</protein>
<dbReference type="EMBL" id="PJZK01000005">
    <property type="protein sequence ID" value="PLR51561.1"/>
    <property type="molecule type" value="Genomic_DNA"/>
</dbReference>
<keyword evidence="1" id="KW-0812">Transmembrane</keyword>
<dbReference type="Proteomes" id="UP000234626">
    <property type="component" value="Unassembled WGS sequence"/>
</dbReference>
<dbReference type="NCBIfam" id="NF033437">
    <property type="entry name" value="YpdK"/>
    <property type="match status" value="1"/>
</dbReference>
<accession>A0A2N5EQ67</accession>
<gene>
    <name evidence="2" type="primary">ypdK</name>
    <name evidence="2" type="ORF">CYR34_07605</name>
</gene>
<keyword evidence="1" id="KW-0472">Membrane</keyword>
<keyword evidence="3" id="KW-1185">Reference proteome</keyword>
<keyword evidence="1" id="KW-1133">Transmembrane helix</keyword>
<evidence type="ECO:0000256" key="1">
    <source>
        <dbReference type="SAM" id="Phobius"/>
    </source>
</evidence>
<sequence>MKYFVMGVSFMMAVWLGAFTMLMR</sequence>
<dbReference type="InterPro" id="IPR047846">
    <property type="entry name" value="YpdK"/>
</dbReference>
<proteinExistence type="predicted"/>
<name>A0A2N5EQ67_9GAMM</name>
<dbReference type="GO" id="GO:0016020">
    <property type="term" value="C:membrane"/>
    <property type="evidence" value="ECO:0007669"/>
    <property type="project" value="InterPro"/>
</dbReference>
<feature type="transmembrane region" description="Helical" evidence="1">
    <location>
        <begin position="6"/>
        <end position="23"/>
    </location>
</feature>
<evidence type="ECO:0000313" key="3">
    <source>
        <dbReference type="Proteomes" id="UP000234626"/>
    </source>
</evidence>